<feature type="transmembrane region" description="Helical" evidence="7">
    <location>
        <begin position="562"/>
        <end position="580"/>
    </location>
</feature>
<dbReference type="AlphaFoldDB" id="A0A068RVA6"/>
<feature type="transmembrane region" description="Helical" evidence="7">
    <location>
        <begin position="517"/>
        <end position="541"/>
    </location>
</feature>
<feature type="domain" description="Amino acid transporter transmembrane" evidence="8">
    <location>
        <begin position="251"/>
        <end position="639"/>
    </location>
</feature>
<feature type="transmembrane region" description="Helical" evidence="7">
    <location>
        <begin position="586"/>
        <end position="607"/>
    </location>
</feature>
<evidence type="ECO:0000256" key="6">
    <source>
        <dbReference type="SAM" id="MobiDB-lite"/>
    </source>
</evidence>
<keyword evidence="10" id="KW-1185">Reference proteome</keyword>
<dbReference type="STRING" id="1263082.A0A068RVA6"/>
<evidence type="ECO:0000256" key="5">
    <source>
        <dbReference type="ARBA" id="ARBA00023136"/>
    </source>
</evidence>
<dbReference type="EMBL" id="CBTN010000020">
    <property type="protein sequence ID" value="CDH53959.1"/>
    <property type="molecule type" value="Genomic_DNA"/>
</dbReference>
<sequence length="646" mass="71001">MQTPTSTIPESIPDEAIATLVEPHLVTDSSSHDNDSVRHGDDPDQDSTQADREELIPIPYHLPGTAITHDIYSHANTLRAGQLQRSKSSNDLLVKAGKIIHKDTDDSDPVLENLNKPGGFRRYHFITQQQQQQQQSPHNASPSDQELGRSYSPHPPNSISLFRPQTASSCDSYTMLESVARSSTIGSMRGVQTRHFLEYLAVTSVMDRFAGENLSDSDDEDEESAPLLQSYNRSRRRGSPRRVTEEGAPKHKASSLKTGFLLFKAFISSGILFLPKAFSNGGLFFSICILYLMGFISLFCFLRLLECKNYVAGSYGDIGGAMYGPWMRRIVLFSIAISQLGFMCGGTIFIVENIVQAVRSLSHHAIQLTSTQTLTMVALLLMPFVLIRNIAKLSSTALFADVLIVMGLLILLACDVHQIFFSNDTPQPGPNVQWLFNPSAYPVFIGTAVYSFEGIGLIIPIRDAMERPEKFPLVLTIVMGIVATVLCLVGSLGYVAFGTDVKTVALLNLPDGLLGNTVQLFYALAVHLTNALTLFPTVRIVEHALFGERTGKHNATIKWQKNALRCAIVIVGAVIAWAGANDLDKFISLIGSICCCPLSLIFPPLFHMGLNSTKGWQRLVDQVLITFGTGIMLFTLWNTASKWGSQ</sequence>
<comment type="similarity">
    <text evidence="2">Belongs to the amino acid/polyamine transporter 2 family.</text>
</comment>
<feature type="transmembrane region" description="Helical" evidence="7">
    <location>
        <begin position="371"/>
        <end position="391"/>
    </location>
</feature>
<feature type="region of interest" description="Disordered" evidence="6">
    <location>
        <begin position="1"/>
        <end position="48"/>
    </location>
</feature>
<dbReference type="GO" id="GO:0015179">
    <property type="term" value="F:L-amino acid transmembrane transporter activity"/>
    <property type="evidence" value="ECO:0007669"/>
    <property type="project" value="TreeGrafter"/>
</dbReference>
<comment type="caution">
    <text evidence="9">The sequence shown here is derived from an EMBL/GenBank/DDBJ whole genome shotgun (WGS) entry which is preliminary data.</text>
</comment>
<feature type="transmembrane region" description="Helical" evidence="7">
    <location>
        <begin position="440"/>
        <end position="461"/>
    </location>
</feature>
<dbReference type="InterPro" id="IPR013057">
    <property type="entry name" value="AA_transpt_TM"/>
</dbReference>
<gene>
    <name evidence="9" type="ORF">LCOR_05258.1</name>
</gene>
<evidence type="ECO:0000256" key="3">
    <source>
        <dbReference type="ARBA" id="ARBA00022692"/>
    </source>
</evidence>
<dbReference type="Pfam" id="PF01490">
    <property type="entry name" value="Aa_trans"/>
    <property type="match status" value="1"/>
</dbReference>
<feature type="transmembrane region" description="Helical" evidence="7">
    <location>
        <begin position="473"/>
        <end position="497"/>
    </location>
</feature>
<feature type="region of interest" description="Disordered" evidence="6">
    <location>
        <begin position="213"/>
        <end position="250"/>
    </location>
</feature>
<feature type="transmembrane region" description="Helical" evidence="7">
    <location>
        <begin position="284"/>
        <end position="305"/>
    </location>
</feature>
<keyword evidence="4 7" id="KW-1133">Transmembrane helix</keyword>
<proteinExistence type="inferred from homology"/>
<feature type="compositionally biased region" description="Basic and acidic residues" evidence="6">
    <location>
        <begin position="30"/>
        <end position="42"/>
    </location>
</feature>
<feature type="region of interest" description="Disordered" evidence="6">
    <location>
        <begin position="127"/>
        <end position="164"/>
    </location>
</feature>
<dbReference type="PANTHER" id="PTHR22950:SF666">
    <property type="entry name" value="VACUOLAR AMINO ACID TRANSPORTER 4"/>
    <property type="match status" value="1"/>
</dbReference>
<dbReference type="GO" id="GO:0005774">
    <property type="term" value="C:vacuolar membrane"/>
    <property type="evidence" value="ECO:0007669"/>
    <property type="project" value="TreeGrafter"/>
</dbReference>
<evidence type="ECO:0000259" key="8">
    <source>
        <dbReference type="Pfam" id="PF01490"/>
    </source>
</evidence>
<feature type="transmembrane region" description="Helical" evidence="7">
    <location>
        <begin position="619"/>
        <end position="637"/>
    </location>
</feature>
<dbReference type="Proteomes" id="UP000027586">
    <property type="component" value="Unassembled WGS sequence"/>
</dbReference>
<evidence type="ECO:0000256" key="1">
    <source>
        <dbReference type="ARBA" id="ARBA00004141"/>
    </source>
</evidence>
<reference evidence="9" key="1">
    <citation type="submission" date="2013-08" db="EMBL/GenBank/DDBJ databases">
        <title>Gene expansion shapes genome architecture in the human pathogen Lichtheimia corymbifera: an evolutionary genomics analysis in the ancient terrestrial Mucorales (Mucoromycotina).</title>
        <authorList>
            <person name="Schwartze V.U."/>
            <person name="Winter S."/>
            <person name="Shelest E."/>
            <person name="Marcet-Houben M."/>
            <person name="Horn F."/>
            <person name="Wehner S."/>
            <person name="Hoffmann K."/>
            <person name="Riege K."/>
            <person name="Sammeth M."/>
            <person name="Nowrousian M."/>
            <person name="Valiante V."/>
            <person name="Linde J."/>
            <person name="Jacobsen I.D."/>
            <person name="Marz M."/>
            <person name="Brakhage A.A."/>
            <person name="Gabaldon T."/>
            <person name="Bocker S."/>
            <person name="Voigt K."/>
        </authorList>
    </citation>
    <scope>NUCLEOTIDE SEQUENCE [LARGE SCALE GENOMIC DNA]</scope>
    <source>
        <strain evidence="9">FSU 9682</strain>
    </source>
</reference>
<protein>
    <submittedName>
        <fullName evidence="9">Amino acid</fullName>
    </submittedName>
</protein>
<name>A0A068RVA6_9FUNG</name>
<feature type="transmembrane region" description="Helical" evidence="7">
    <location>
        <begin position="398"/>
        <end position="420"/>
    </location>
</feature>
<feature type="compositionally biased region" description="Acidic residues" evidence="6">
    <location>
        <begin position="215"/>
        <end position="224"/>
    </location>
</feature>
<dbReference type="PANTHER" id="PTHR22950">
    <property type="entry name" value="AMINO ACID TRANSPORTER"/>
    <property type="match status" value="1"/>
</dbReference>
<dbReference type="VEuPathDB" id="FungiDB:LCOR_05258.1"/>
<comment type="subcellular location">
    <subcellularLocation>
        <location evidence="1">Membrane</location>
        <topology evidence="1">Multi-pass membrane protein</topology>
    </subcellularLocation>
</comment>
<dbReference type="OrthoDB" id="1684102at2759"/>
<feature type="transmembrane region" description="Helical" evidence="7">
    <location>
        <begin position="330"/>
        <end position="351"/>
    </location>
</feature>
<evidence type="ECO:0000256" key="2">
    <source>
        <dbReference type="ARBA" id="ARBA00008066"/>
    </source>
</evidence>
<organism evidence="9 10">
    <name type="scientific">Lichtheimia corymbifera JMRC:FSU:9682</name>
    <dbReference type="NCBI Taxonomy" id="1263082"/>
    <lineage>
        <taxon>Eukaryota</taxon>
        <taxon>Fungi</taxon>
        <taxon>Fungi incertae sedis</taxon>
        <taxon>Mucoromycota</taxon>
        <taxon>Mucoromycotina</taxon>
        <taxon>Mucoromycetes</taxon>
        <taxon>Mucorales</taxon>
        <taxon>Lichtheimiaceae</taxon>
        <taxon>Lichtheimia</taxon>
    </lineage>
</organism>
<evidence type="ECO:0000256" key="4">
    <source>
        <dbReference type="ARBA" id="ARBA00022989"/>
    </source>
</evidence>
<accession>A0A068RVA6</accession>
<evidence type="ECO:0000313" key="10">
    <source>
        <dbReference type="Proteomes" id="UP000027586"/>
    </source>
</evidence>
<evidence type="ECO:0000256" key="7">
    <source>
        <dbReference type="SAM" id="Phobius"/>
    </source>
</evidence>
<evidence type="ECO:0000313" key="9">
    <source>
        <dbReference type="EMBL" id="CDH53959.1"/>
    </source>
</evidence>
<keyword evidence="5 7" id="KW-0472">Membrane</keyword>
<keyword evidence="3 7" id="KW-0812">Transmembrane</keyword>